<protein>
    <submittedName>
        <fullName evidence="5">Uncharacterized protein</fullName>
    </submittedName>
</protein>
<proteinExistence type="predicted"/>
<evidence type="ECO:0000256" key="1">
    <source>
        <dbReference type="ARBA" id="ARBA00022441"/>
    </source>
</evidence>
<keyword evidence="2" id="KW-0677">Repeat</keyword>
<keyword evidence="1" id="KW-0880">Kelch repeat</keyword>
<name>A0A9P4I7P9_9PEZI</name>
<accession>A0A9P4I7P9</accession>
<dbReference type="AlphaFoldDB" id="A0A9P4I7P9"/>
<keyword evidence="4" id="KW-0812">Transmembrane</keyword>
<feature type="region of interest" description="Disordered" evidence="3">
    <location>
        <begin position="494"/>
        <end position="521"/>
    </location>
</feature>
<dbReference type="EMBL" id="ML978135">
    <property type="protein sequence ID" value="KAF2094245.1"/>
    <property type="molecule type" value="Genomic_DNA"/>
</dbReference>
<dbReference type="InterPro" id="IPR015915">
    <property type="entry name" value="Kelch-typ_b-propeller"/>
</dbReference>
<organism evidence="5 6">
    <name type="scientific">Rhizodiscina lignyota</name>
    <dbReference type="NCBI Taxonomy" id="1504668"/>
    <lineage>
        <taxon>Eukaryota</taxon>
        <taxon>Fungi</taxon>
        <taxon>Dikarya</taxon>
        <taxon>Ascomycota</taxon>
        <taxon>Pezizomycotina</taxon>
        <taxon>Dothideomycetes</taxon>
        <taxon>Pleosporomycetidae</taxon>
        <taxon>Aulographales</taxon>
        <taxon>Rhizodiscinaceae</taxon>
        <taxon>Rhizodiscina</taxon>
    </lineage>
</organism>
<comment type="caution">
    <text evidence="5">The sequence shown here is derived from an EMBL/GenBank/DDBJ whole genome shotgun (WGS) entry which is preliminary data.</text>
</comment>
<evidence type="ECO:0000256" key="3">
    <source>
        <dbReference type="SAM" id="MobiDB-lite"/>
    </source>
</evidence>
<dbReference type="OrthoDB" id="10251809at2759"/>
<dbReference type="InterPro" id="IPR011043">
    <property type="entry name" value="Gal_Oxase/kelch_b-propeller"/>
</dbReference>
<keyword evidence="4" id="KW-0472">Membrane</keyword>
<dbReference type="SUPFAM" id="SSF50965">
    <property type="entry name" value="Galactose oxidase, central domain"/>
    <property type="match status" value="1"/>
</dbReference>
<feature type="compositionally biased region" description="Basic and acidic residues" evidence="3">
    <location>
        <begin position="494"/>
        <end position="503"/>
    </location>
</feature>
<keyword evidence="4" id="KW-1133">Transmembrane helix</keyword>
<dbReference type="Proteomes" id="UP000799772">
    <property type="component" value="Unassembled WGS sequence"/>
</dbReference>
<gene>
    <name evidence="5" type="ORF">NA57DRAFT_60877</name>
</gene>
<feature type="transmembrane region" description="Helical" evidence="4">
    <location>
        <begin position="461"/>
        <end position="484"/>
    </location>
</feature>
<evidence type="ECO:0000313" key="6">
    <source>
        <dbReference type="Proteomes" id="UP000799772"/>
    </source>
</evidence>
<keyword evidence="6" id="KW-1185">Reference proteome</keyword>
<dbReference type="Gene3D" id="2.120.10.80">
    <property type="entry name" value="Kelch-type beta propeller"/>
    <property type="match status" value="1"/>
</dbReference>
<evidence type="ECO:0000256" key="4">
    <source>
        <dbReference type="SAM" id="Phobius"/>
    </source>
</evidence>
<reference evidence="5" key="1">
    <citation type="journal article" date="2020" name="Stud. Mycol.">
        <title>101 Dothideomycetes genomes: a test case for predicting lifestyles and emergence of pathogens.</title>
        <authorList>
            <person name="Haridas S."/>
            <person name="Albert R."/>
            <person name="Binder M."/>
            <person name="Bloem J."/>
            <person name="Labutti K."/>
            <person name="Salamov A."/>
            <person name="Andreopoulos B."/>
            <person name="Baker S."/>
            <person name="Barry K."/>
            <person name="Bills G."/>
            <person name="Bluhm B."/>
            <person name="Cannon C."/>
            <person name="Castanera R."/>
            <person name="Culley D."/>
            <person name="Daum C."/>
            <person name="Ezra D."/>
            <person name="Gonzalez J."/>
            <person name="Henrissat B."/>
            <person name="Kuo A."/>
            <person name="Liang C."/>
            <person name="Lipzen A."/>
            <person name="Lutzoni F."/>
            <person name="Magnuson J."/>
            <person name="Mondo S."/>
            <person name="Nolan M."/>
            <person name="Ohm R."/>
            <person name="Pangilinan J."/>
            <person name="Park H.-J."/>
            <person name="Ramirez L."/>
            <person name="Alfaro M."/>
            <person name="Sun H."/>
            <person name="Tritt A."/>
            <person name="Yoshinaga Y."/>
            <person name="Zwiers L.-H."/>
            <person name="Turgeon B."/>
            <person name="Goodwin S."/>
            <person name="Spatafora J."/>
            <person name="Crous P."/>
            <person name="Grigoriev I."/>
        </authorList>
    </citation>
    <scope>NUCLEOTIDE SEQUENCE</scope>
    <source>
        <strain evidence="5">CBS 133067</strain>
    </source>
</reference>
<evidence type="ECO:0000313" key="5">
    <source>
        <dbReference type="EMBL" id="KAF2094245.1"/>
    </source>
</evidence>
<sequence>MALTAPYPATLRDGTLYINGGIETFVGVNEGGHQELDTITSGITNPHVPSEDEFLILVDMNSSWDSKTNVSITQQNHTMGGSVSGLSFPLNVQKGALFSGWPGSSDLYMYGGTTSGFNESFPGYEIAPTTRNGLWYLDGVSKLWIGVDTSFWVSTTPSWGAFAEDHKSLGFWVGGQLDNGTAKSTQSLNDSTVGTGGLIVLTLRAHGMYNVTVKDSIKSNRQGGGMVYVEGVGEAGILVLLGGRTEEDGCLPMTDIAVFDLNTLDYTSNSSLADNNVWYQQTATGQIPDPRTDFCLVVAYAPDNSSINIYMHGGTNHAESFDDVAILSLPSFTWTAAYNGATTRWGATCHQAGSRQMVTIGGGGNSTNITTDCDPDPNGLSVFDLSALSWGSVYDAEAPPYQVPDALVSVIGGGPSGNATMTEPSNGWTEAGLSSLFGSANSSSSGESSSSRAKTLSGGEIAGIVIGAVAGIAISGACITLFCLRHRRSRNSRDSAKAWESERSAPSALTAQPDGIDMYQPEYSSGGTVLDGFPYLRPSSQPVEME</sequence>
<dbReference type="PANTHER" id="PTHR46093:SF18">
    <property type="entry name" value="FIBRONECTIN TYPE-III DOMAIN-CONTAINING PROTEIN"/>
    <property type="match status" value="1"/>
</dbReference>
<dbReference type="PANTHER" id="PTHR46093">
    <property type="entry name" value="ACYL-COA-BINDING DOMAIN-CONTAINING PROTEIN 5"/>
    <property type="match status" value="1"/>
</dbReference>
<evidence type="ECO:0000256" key="2">
    <source>
        <dbReference type="ARBA" id="ARBA00022737"/>
    </source>
</evidence>